<proteinExistence type="predicted"/>
<evidence type="ECO:0000313" key="1">
    <source>
        <dbReference type="EMBL" id="ACV03451.1"/>
    </source>
</evidence>
<sequence length="59" mass="6741">MQCSSRWGESMIEKIQVIIVKNEGATKVRNTYEVDKRKLSQKKLESISETILKTLGVKS</sequence>
<accession>C8BNE4</accession>
<organism evidence="1">
    <name type="scientific">Thermococcus sp. AMT11</name>
    <dbReference type="NCBI Taxonomy" id="563043"/>
    <lineage>
        <taxon>Archaea</taxon>
        <taxon>Methanobacteriati</taxon>
        <taxon>Methanobacteriota</taxon>
        <taxon>Thermococci</taxon>
        <taxon>Thermococcales</taxon>
        <taxon>Thermococcaceae</taxon>
        <taxon>Thermococcus</taxon>
    </lineage>
</organism>
<dbReference type="EMBL" id="GQ254849">
    <property type="protein sequence ID" value="ACV03451.1"/>
    <property type="molecule type" value="Genomic_DNA"/>
</dbReference>
<keyword evidence="1" id="KW-0614">Plasmid</keyword>
<reference evidence="1" key="1">
    <citation type="journal article" date="2011" name="Res. Microbiol.">
        <title>pAMT11, a novel plasmid isolated from a Thermococcus sp. strain closely related to the virus-like integrated element TKV1 of the Thermococcus kodakaraensis genome.</title>
        <authorList>
            <person name="Gonnet M."/>
            <person name="Erauso G."/>
            <person name="Prieur D."/>
            <person name="Le Romancer M."/>
        </authorList>
    </citation>
    <scope>NUCLEOTIDE SEQUENCE</scope>
    <source>
        <strain evidence="1">AMT11</strain>
        <plasmid evidence="1">pAMT11</plasmid>
    </source>
</reference>
<name>C8BNE4_9EURY</name>
<geneLocation type="plasmid" evidence="1">
    <name>pAMT11</name>
</geneLocation>
<protein>
    <submittedName>
        <fullName evidence="1">Uncharacterized protein</fullName>
    </submittedName>
</protein>
<dbReference type="AlphaFoldDB" id="C8BNE4"/>